<dbReference type="GO" id="GO:0005524">
    <property type="term" value="F:ATP binding"/>
    <property type="evidence" value="ECO:0007669"/>
    <property type="project" value="InterPro"/>
</dbReference>
<evidence type="ECO:0000313" key="3">
    <source>
        <dbReference type="EMBL" id="KAI3430445.1"/>
    </source>
</evidence>
<dbReference type="GO" id="GO:0005737">
    <property type="term" value="C:cytoplasm"/>
    <property type="evidence" value="ECO:0007669"/>
    <property type="project" value="InterPro"/>
</dbReference>
<feature type="compositionally biased region" description="Basic and acidic residues" evidence="1">
    <location>
        <begin position="260"/>
        <end position="271"/>
    </location>
</feature>
<proteinExistence type="predicted"/>
<feature type="region of interest" description="Disordered" evidence="1">
    <location>
        <begin position="191"/>
        <end position="310"/>
    </location>
</feature>
<evidence type="ECO:0000259" key="2">
    <source>
        <dbReference type="Pfam" id="PF03129"/>
    </source>
</evidence>
<dbReference type="PANTHER" id="PTHR43382">
    <property type="entry name" value="PROLYL-TRNA SYNTHETASE"/>
    <property type="match status" value="1"/>
</dbReference>
<dbReference type="SUPFAM" id="SSF52954">
    <property type="entry name" value="Class II aaRS ABD-related"/>
    <property type="match status" value="1"/>
</dbReference>
<dbReference type="Proteomes" id="UP001055712">
    <property type="component" value="Unassembled WGS sequence"/>
</dbReference>
<feature type="compositionally biased region" description="Gly residues" evidence="1">
    <location>
        <begin position="287"/>
        <end position="297"/>
    </location>
</feature>
<dbReference type="InterPro" id="IPR004499">
    <property type="entry name" value="Pro-tRNA-ligase_IIa_arc-type"/>
</dbReference>
<dbReference type="AlphaFoldDB" id="A0A9D4TNI6"/>
<dbReference type="GO" id="GO:0006433">
    <property type="term" value="P:prolyl-tRNA aminoacylation"/>
    <property type="evidence" value="ECO:0007669"/>
    <property type="project" value="InterPro"/>
</dbReference>
<feature type="compositionally biased region" description="Low complexity" evidence="1">
    <location>
        <begin position="272"/>
        <end position="281"/>
    </location>
</feature>
<name>A0A9D4TNI6_CHLVU</name>
<gene>
    <name evidence="3" type="ORF">D9Q98_005040</name>
</gene>
<dbReference type="Pfam" id="PF03129">
    <property type="entry name" value="HGTP_anticodon"/>
    <property type="match status" value="1"/>
</dbReference>
<reference evidence="3" key="1">
    <citation type="journal article" date="2019" name="Plant J.">
        <title>Chlorella vulgaris genome assembly and annotation reveals the molecular basis for metabolic acclimation to high light conditions.</title>
        <authorList>
            <person name="Cecchin M."/>
            <person name="Marcolungo L."/>
            <person name="Rossato M."/>
            <person name="Girolomoni L."/>
            <person name="Cosentino E."/>
            <person name="Cuine S."/>
            <person name="Li-Beisson Y."/>
            <person name="Delledonne M."/>
            <person name="Ballottari M."/>
        </authorList>
    </citation>
    <scope>NUCLEOTIDE SEQUENCE</scope>
    <source>
        <strain evidence="3">211/11P</strain>
    </source>
</reference>
<dbReference type="GO" id="GO:0017101">
    <property type="term" value="C:aminoacyl-tRNA synthetase multienzyme complex"/>
    <property type="evidence" value="ECO:0007669"/>
    <property type="project" value="TreeGrafter"/>
</dbReference>
<dbReference type="InterPro" id="IPR004154">
    <property type="entry name" value="Anticodon-bd"/>
</dbReference>
<organism evidence="3 4">
    <name type="scientific">Chlorella vulgaris</name>
    <name type="common">Green alga</name>
    <dbReference type="NCBI Taxonomy" id="3077"/>
    <lineage>
        <taxon>Eukaryota</taxon>
        <taxon>Viridiplantae</taxon>
        <taxon>Chlorophyta</taxon>
        <taxon>core chlorophytes</taxon>
        <taxon>Trebouxiophyceae</taxon>
        <taxon>Chlorellales</taxon>
        <taxon>Chlorellaceae</taxon>
        <taxon>Chlorella clade</taxon>
        <taxon>Chlorella</taxon>
    </lineage>
</organism>
<dbReference type="InterPro" id="IPR036621">
    <property type="entry name" value="Anticodon-bd_dom_sf"/>
</dbReference>
<feature type="compositionally biased region" description="Low complexity" evidence="1">
    <location>
        <begin position="215"/>
        <end position="228"/>
    </location>
</feature>
<protein>
    <recommendedName>
        <fullName evidence="2">Anticodon-binding domain-containing protein</fullName>
    </recommendedName>
</protein>
<feature type="compositionally biased region" description="Low complexity" evidence="1">
    <location>
        <begin position="1"/>
        <end position="13"/>
    </location>
</feature>
<sequence length="310" mass="32941">MAADTAPVAVAPAKKGRKRRKSQVDESQLSQGELARRQRQRQLRAVALRVREQGSEYNPKRHKKHKPRRRVAVILIPIFWNRKLGEKNAVLEATEGIQAMLREAGVKCDTDTTNELTPGQKMRHWEEKGVMVRVEVGGKEAEAGAAVVALCTTPGQVAQKKTVAVGEPLLRLVKKHLEALGIPLQVPEGAANGAAQAEGGAAEADEEAGQVQDSAQGQAGQEAAGQQQQEERSGKKAQPGPSGDDLAGDFEAVPLLPQKESGKKGKQREQAAADAAAELAASVFGEGQEGGKGGKGSAGKKKKKPKTIQF</sequence>
<reference evidence="3" key="2">
    <citation type="submission" date="2020-11" db="EMBL/GenBank/DDBJ databases">
        <authorList>
            <person name="Cecchin M."/>
            <person name="Marcolungo L."/>
            <person name="Rossato M."/>
            <person name="Girolomoni L."/>
            <person name="Cosentino E."/>
            <person name="Cuine S."/>
            <person name="Li-Beisson Y."/>
            <person name="Delledonne M."/>
            <person name="Ballottari M."/>
        </authorList>
    </citation>
    <scope>NUCLEOTIDE SEQUENCE</scope>
    <source>
        <strain evidence="3">211/11P</strain>
        <tissue evidence="3">Whole cell</tissue>
    </source>
</reference>
<evidence type="ECO:0000313" key="4">
    <source>
        <dbReference type="Proteomes" id="UP001055712"/>
    </source>
</evidence>
<dbReference type="PANTHER" id="PTHR43382:SF2">
    <property type="entry name" value="BIFUNCTIONAL GLUTAMATE_PROLINE--TRNA LIGASE"/>
    <property type="match status" value="1"/>
</dbReference>
<evidence type="ECO:0000256" key="1">
    <source>
        <dbReference type="SAM" id="MobiDB-lite"/>
    </source>
</evidence>
<feature type="region of interest" description="Disordered" evidence="1">
    <location>
        <begin position="1"/>
        <end position="42"/>
    </location>
</feature>
<dbReference type="GO" id="GO:0004827">
    <property type="term" value="F:proline-tRNA ligase activity"/>
    <property type="evidence" value="ECO:0007669"/>
    <property type="project" value="InterPro"/>
</dbReference>
<feature type="compositionally biased region" description="Basic residues" evidence="1">
    <location>
        <begin position="298"/>
        <end position="310"/>
    </location>
</feature>
<feature type="compositionally biased region" description="Low complexity" evidence="1">
    <location>
        <begin position="191"/>
        <end position="202"/>
    </location>
</feature>
<dbReference type="Gene3D" id="3.40.50.800">
    <property type="entry name" value="Anticodon-binding domain"/>
    <property type="match status" value="1"/>
</dbReference>
<feature type="domain" description="Anticodon-binding" evidence="2">
    <location>
        <begin position="73"/>
        <end position="149"/>
    </location>
</feature>
<comment type="caution">
    <text evidence="3">The sequence shown here is derived from an EMBL/GenBank/DDBJ whole genome shotgun (WGS) entry which is preliminary data.</text>
</comment>
<dbReference type="OrthoDB" id="548194at2759"/>
<accession>A0A9D4TNI6</accession>
<dbReference type="EMBL" id="SIDB01000007">
    <property type="protein sequence ID" value="KAI3430445.1"/>
    <property type="molecule type" value="Genomic_DNA"/>
</dbReference>
<keyword evidence="4" id="KW-1185">Reference proteome</keyword>